<comment type="caution">
    <text evidence="1">The sequence shown here is derived from an EMBL/GenBank/DDBJ whole genome shotgun (WGS) entry which is preliminary data.</text>
</comment>
<evidence type="ECO:0000313" key="2">
    <source>
        <dbReference type="Proteomes" id="UP001190700"/>
    </source>
</evidence>
<evidence type="ECO:0000313" key="1">
    <source>
        <dbReference type="EMBL" id="KAK3233918.1"/>
    </source>
</evidence>
<organism evidence="1 2">
    <name type="scientific">Cymbomonas tetramitiformis</name>
    <dbReference type="NCBI Taxonomy" id="36881"/>
    <lineage>
        <taxon>Eukaryota</taxon>
        <taxon>Viridiplantae</taxon>
        <taxon>Chlorophyta</taxon>
        <taxon>Pyramimonadophyceae</taxon>
        <taxon>Pyramimonadales</taxon>
        <taxon>Pyramimonadaceae</taxon>
        <taxon>Cymbomonas</taxon>
    </lineage>
</organism>
<name>A0AAE0EMF8_9CHLO</name>
<dbReference type="Proteomes" id="UP001190700">
    <property type="component" value="Unassembled WGS sequence"/>
</dbReference>
<sequence length="89" mass="9552">MGAALDRISTKRLTTHYYQWRAMRPRIRGSTGGGALGCTVQQTQSCTAGMEALQAAPALGLWTARSPLKPVDGAVAACESTRRDEDIED</sequence>
<dbReference type="EMBL" id="LGRX02035604">
    <property type="protein sequence ID" value="KAK3233918.1"/>
    <property type="molecule type" value="Genomic_DNA"/>
</dbReference>
<protein>
    <submittedName>
        <fullName evidence="1">Uncharacterized protein</fullName>
    </submittedName>
</protein>
<reference evidence="1 2" key="1">
    <citation type="journal article" date="2015" name="Genome Biol. Evol.">
        <title>Comparative Genomics of a Bacterivorous Green Alga Reveals Evolutionary Causalities and Consequences of Phago-Mixotrophic Mode of Nutrition.</title>
        <authorList>
            <person name="Burns J.A."/>
            <person name="Paasch A."/>
            <person name="Narechania A."/>
            <person name="Kim E."/>
        </authorList>
    </citation>
    <scope>NUCLEOTIDE SEQUENCE [LARGE SCALE GENOMIC DNA]</scope>
    <source>
        <strain evidence="1 2">PLY_AMNH</strain>
    </source>
</reference>
<keyword evidence="2" id="KW-1185">Reference proteome</keyword>
<accession>A0AAE0EMF8</accession>
<dbReference type="AlphaFoldDB" id="A0AAE0EMF8"/>
<proteinExistence type="predicted"/>
<gene>
    <name evidence="1" type="ORF">CYMTET_55807</name>
</gene>